<evidence type="ECO:0000313" key="2">
    <source>
        <dbReference type="EMBL" id="KAF2791818.1"/>
    </source>
</evidence>
<evidence type="ECO:0008006" key="4">
    <source>
        <dbReference type="Google" id="ProtNLM"/>
    </source>
</evidence>
<dbReference type="Proteomes" id="UP000799757">
    <property type="component" value="Unassembled WGS sequence"/>
</dbReference>
<keyword evidence="3" id="KW-1185">Reference proteome</keyword>
<feature type="chain" id="PRO_5025405080" description="Ubiquitin 3 binding protein But2 C-terminal domain-containing protein" evidence="1">
    <location>
        <begin position="23"/>
        <end position="198"/>
    </location>
</feature>
<gene>
    <name evidence="2" type="ORF">K505DRAFT_351040</name>
</gene>
<reference evidence="2" key="1">
    <citation type="journal article" date="2020" name="Stud. Mycol.">
        <title>101 Dothideomycetes genomes: a test case for predicting lifestyles and emergence of pathogens.</title>
        <authorList>
            <person name="Haridas S."/>
            <person name="Albert R."/>
            <person name="Binder M."/>
            <person name="Bloem J."/>
            <person name="Labutti K."/>
            <person name="Salamov A."/>
            <person name="Andreopoulos B."/>
            <person name="Baker S."/>
            <person name="Barry K."/>
            <person name="Bills G."/>
            <person name="Bluhm B."/>
            <person name="Cannon C."/>
            <person name="Castanera R."/>
            <person name="Culley D."/>
            <person name="Daum C."/>
            <person name="Ezra D."/>
            <person name="Gonzalez J."/>
            <person name="Henrissat B."/>
            <person name="Kuo A."/>
            <person name="Liang C."/>
            <person name="Lipzen A."/>
            <person name="Lutzoni F."/>
            <person name="Magnuson J."/>
            <person name="Mondo S."/>
            <person name="Nolan M."/>
            <person name="Ohm R."/>
            <person name="Pangilinan J."/>
            <person name="Park H.-J."/>
            <person name="Ramirez L."/>
            <person name="Alfaro M."/>
            <person name="Sun H."/>
            <person name="Tritt A."/>
            <person name="Yoshinaga Y."/>
            <person name="Zwiers L.-H."/>
            <person name="Turgeon B."/>
            <person name="Goodwin S."/>
            <person name="Spatafora J."/>
            <person name="Crous P."/>
            <person name="Grigoriev I."/>
        </authorList>
    </citation>
    <scope>NUCLEOTIDE SEQUENCE</scope>
    <source>
        <strain evidence="2">CBS 109.77</strain>
    </source>
</reference>
<feature type="signal peptide" evidence="1">
    <location>
        <begin position="1"/>
        <end position="22"/>
    </location>
</feature>
<name>A0A6A6X6D6_9PLEO</name>
<protein>
    <recommendedName>
        <fullName evidence="4">Ubiquitin 3 binding protein But2 C-terminal domain-containing protein</fullName>
    </recommendedName>
</protein>
<proteinExistence type="predicted"/>
<dbReference type="AlphaFoldDB" id="A0A6A6X6D6"/>
<evidence type="ECO:0000313" key="3">
    <source>
        <dbReference type="Proteomes" id="UP000799757"/>
    </source>
</evidence>
<accession>A0A6A6X6D6</accession>
<dbReference type="OrthoDB" id="3861746at2759"/>
<dbReference type="EMBL" id="MU002000">
    <property type="protein sequence ID" value="KAF2791818.1"/>
    <property type="molecule type" value="Genomic_DNA"/>
</dbReference>
<sequence length="198" mass="21575">MKSTIATLLSVLAVALSSPVASNNDYCRPSQKTFIAQYDDLPFVEPGPNPLPNPYNGLTYTTFQVDQYDGFIPPTSGNQWTMAFGGSGNISVSASPPKQTFALSSFSFACVSGVPQPECAISIWGWKAKGIAIKRVIHYPRLDPGHVIEDFKMNRTTFSREWQELKSVGFSISRADNGGDMFGGLALDDVKYTITSKC</sequence>
<keyword evidence="1" id="KW-0732">Signal</keyword>
<organism evidence="2 3">
    <name type="scientific">Melanomma pulvis-pyrius CBS 109.77</name>
    <dbReference type="NCBI Taxonomy" id="1314802"/>
    <lineage>
        <taxon>Eukaryota</taxon>
        <taxon>Fungi</taxon>
        <taxon>Dikarya</taxon>
        <taxon>Ascomycota</taxon>
        <taxon>Pezizomycotina</taxon>
        <taxon>Dothideomycetes</taxon>
        <taxon>Pleosporomycetidae</taxon>
        <taxon>Pleosporales</taxon>
        <taxon>Melanommataceae</taxon>
        <taxon>Melanomma</taxon>
    </lineage>
</organism>
<evidence type="ECO:0000256" key="1">
    <source>
        <dbReference type="SAM" id="SignalP"/>
    </source>
</evidence>